<evidence type="ECO:0000313" key="1">
    <source>
        <dbReference type="EMBL" id="KAK0745646.1"/>
    </source>
</evidence>
<dbReference type="AlphaFoldDB" id="A0AA40EUE1"/>
<name>A0AA40EUE1_9PEZI</name>
<proteinExistence type="predicted"/>
<gene>
    <name evidence="1" type="ORF">B0T18DRAFT_409896</name>
</gene>
<evidence type="ECO:0000313" key="2">
    <source>
        <dbReference type="Proteomes" id="UP001172155"/>
    </source>
</evidence>
<reference evidence="1" key="1">
    <citation type="submission" date="2023-06" db="EMBL/GenBank/DDBJ databases">
        <title>Genome-scale phylogeny and comparative genomics of the fungal order Sordariales.</title>
        <authorList>
            <consortium name="Lawrence Berkeley National Laboratory"/>
            <person name="Hensen N."/>
            <person name="Bonometti L."/>
            <person name="Westerberg I."/>
            <person name="Brannstrom I.O."/>
            <person name="Guillou S."/>
            <person name="Cros-Aarteil S."/>
            <person name="Calhoun S."/>
            <person name="Haridas S."/>
            <person name="Kuo A."/>
            <person name="Mondo S."/>
            <person name="Pangilinan J."/>
            <person name="Riley R."/>
            <person name="LaButti K."/>
            <person name="Andreopoulos B."/>
            <person name="Lipzen A."/>
            <person name="Chen C."/>
            <person name="Yanf M."/>
            <person name="Daum C."/>
            <person name="Ng V."/>
            <person name="Clum A."/>
            <person name="Steindorff A."/>
            <person name="Ohm R."/>
            <person name="Martin F."/>
            <person name="Silar P."/>
            <person name="Natvig D."/>
            <person name="Lalanne C."/>
            <person name="Gautier V."/>
            <person name="Ament-velasquez S.L."/>
            <person name="Kruys A."/>
            <person name="Hutchinson M.I."/>
            <person name="Powell A.J."/>
            <person name="Barry K."/>
            <person name="Miller A.N."/>
            <person name="Grigoriev I.V."/>
            <person name="Debuchy R."/>
            <person name="Gladieux P."/>
            <person name="Thoren M.H."/>
            <person name="Johannesson H."/>
        </authorList>
    </citation>
    <scope>NUCLEOTIDE SEQUENCE</scope>
    <source>
        <strain evidence="1">SMH3187-1</strain>
    </source>
</reference>
<keyword evidence="2" id="KW-1185">Reference proteome</keyword>
<sequence>MLAVTPKYKTLTSKVYTNPEEKLVQMTSLMLPPSGACGSKRALYRAPRRAGRASTLPACAPYYDARDYISLSSQRDGIPASRGERRQGM</sequence>
<protein>
    <submittedName>
        <fullName evidence="1">Uncharacterized protein</fullName>
    </submittedName>
</protein>
<dbReference type="EMBL" id="JAUKUD010000004">
    <property type="protein sequence ID" value="KAK0745646.1"/>
    <property type="molecule type" value="Genomic_DNA"/>
</dbReference>
<comment type="caution">
    <text evidence="1">The sequence shown here is derived from an EMBL/GenBank/DDBJ whole genome shotgun (WGS) entry which is preliminary data.</text>
</comment>
<accession>A0AA40EUE1</accession>
<dbReference type="Proteomes" id="UP001172155">
    <property type="component" value="Unassembled WGS sequence"/>
</dbReference>
<organism evidence="1 2">
    <name type="scientific">Schizothecium vesticola</name>
    <dbReference type="NCBI Taxonomy" id="314040"/>
    <lineage>
        <taxon>Eukaryota</taxon>
        <taxon>Fungi</taxon>
        <taxon>Dikarya</taxon>
        <taxon>Ascomycota</taxon>
        <taxon>Pezizomycotina</taxon>
        <taxon>Sordariomycetes</taxon>
        <taxon>Sordariomycetidae</taxon>
        <taxon>Sordariales</taxon>
        <taxon>Schizotheciaceae</taxon>
        <taxon>Schizothecium</taxon>
    </lineage>
</organism>